<name>A0A543Q226_ACITH</name>
<dbReference type="Proteomes" id="UP000363590">
    <property type="component" value="Chromosome"/>
</dbReference>
<evidence type="ECO:0000313" key="2">
    <source>
        <dbReference type="EMBL" id="TQN50397.1"/>
    </source>
</evidence>
<dbReference type="EMBL" id="CP045571">
    <property type="protein sequence ID" value="QFX96178.1"/>
    <property type="molecule type" value="Genomic_DNA"/>
</dbReference>
<reference evidence="1 4" key="2">
    <citation type="submission" date="2019-10" db="EMBL/GenBank/DDBJ databases">
        <authorList>
            <person name="Wang R."/>
        </authorList>
    </citation>
    <scope>NUCLEOTIDE SEQUENCE [LARGE SCALE GENOMIC DNA]</scope>
    <source>
        <strain evidence="1 4">ATCC 19377</strain>
    </source>
</reference>
<dbReference type="KEGG" id="atx:GCD22_01905"/>
<accession>A0A543Q226</accession>
<dbReference type="EMBL" id="SZUV01000001">
    <property type="protein sequence ID" value="TQN50397.1"/>
    <property type="molecule type" value="Genomic_DNA"/>
</dbReference>
<protein>
    <submittedName>
        <fullName evidence="2">Uncharacterized protein</fullName>
    </submittedName>
</protein>
<evidence type="ECO:0000313" key="4">
    <source>
        <dbReference type="Proteomes" id="UP000363590"/>
    </source>
</evidence>
<dbReference type="GeneID" id="60696223"/>
<dbReference type="Proteomes" id="UP000315403">
    <property type="component" value="Unassembled WGS sequence"/>
</dbReference>
<gene>
    <name evidence="2" type="ORF">DLNHIDIE_00250</name>
    <name evidence="1" type="ORF">GCD22_01905</name>
</gene>
<evidence type="ECO:0000313" key="3">
    <source>
        <dbReference type="Proteomes" id="UP000315403"/>
    </source>
</evidence>
<dbReference type="AlphaFoldDB" id="A0A543Q226"/>
<dbReference type="RefSeq" id="WP_031572269.1">
    <property type="nucleotide sequence ID" value="NZ_CP045571.1"/>
</dbReference>
<reference evidence="2 3" key="1">
    <citation type="submission" date="2019-03" db="EMBL/GenBank/DDBJ databases">
        <title>New insights into Acidothiobacillus thiooxidans sulfur metabolism through coupled gene expression, solution geochemistry, microscopy and spectroscopy analyses.</title>
        <authorList>
            <person name="Camacho D."/>
            <person name="Frazao R."/>
            <person name="Fouillen A."/>
            <person name="Nanci A."/>
            <person name="Lang B.F."/>
            <person name="Apte S.C."/>
            <person name="Baron C."/>
            <person name="Warren L.A."/>
        </authorList>
    </citation>
    <scope>NUCLEOTIDE SEQUENCE [LARGE SCALE GENOMIC DNA]</scope>
    <source>
        <strain evidence="2 3">ATCC 19377</strain>
    </source>
</reference>
<sequence length="268" mass="30656">MGRRKRNTKPLLVLKDQEPVQTDTGLLEQFYQTTHGRADRQVDSSMLRPSLAHVESAGRWEVEIDEDAYAVRGVRIYLPNVATPSRAYYPFPVHLDTAHGQRLAMRWLNQMMDMHYTLNSLERLYLKKTYEDLSQAISSALQQFVGRYQNAILVLSQERTQLLEQSGLKSLNGHAQKISFTHSIDFVAALSAPQDRYLIRAISIMDQLIALYDRAYLIVDLPQERYVQGTENAYRMVDSLMAECLRQARTQSKQWLADADSRSGAGSI</sequence>
<organism evidence="2 3">
    <name type="scientific">Acidithiobacillus thiooxidans ATCC 19377</name>
    <dbReference type="NCBI Taxonomy" id="637390"/>
    <lineage>
        <taxon>Bacteria</taxon>
        <taxon>Pseudomonadati</taxon>
        <taxon>Pseudomonadota</taxon>
        <taxon>Acidithiobacillia</taxon>
        <taxon>Acidithiobacillales</taxon>
        <taxon>Acidithiobacillaceae</taxon>
        <taxon>Acidithiobacillus</taxon>
    </lineage>
</organism>
<proteinExistence type="predicted"/>
<evidence type="ECO:0000313" key="1">
    <source>
        <dbReference type="EMBL" id="QFX96178.1"/>
    </source>
</evidence>